<organism evidence="2 3">
    <name type="scientific">Sphaerobolus stellatus (strain SS14)</name>
    <dbReference type="NCBI Taxonomy" id="990650"/>
    <lineage>
        <taxon>Eukaryota</taxon>
        <taxon>Fungi</taxon>
        <taxon>Dikarya</taxon>
        <taxon>Basidiomycota</taxon>
        <taxon>Agaricomycotina</taxon>
        <taxon>Agaricomycetes</taxon>
        <taxon>Phallomycetidae</taxon>
        <taxon>Geastrales</taxon>
        <taxon>Sphaerobolaceae</taxon>
        <taxon>Sphaerobolus</taxon>
    </lineage>
</organism>
<dbReference type="EMBL" id="KN837168">
    <property type="protein sequence ID" value="KIJ37510.1"/>
    <property type="molecule type" value="Genomic_DNA"/>
</dbReference>
<dbReference type="Proteomes" id="UP000054279">
    <property type="component" value="Unassembled WGS sequence"/>
</dbReference>
<name>A0A0C9VIW9_SPHS4</name>
<keyword evidence="3" id="KW-1185">Reference proteome</keyword>
<dbReference type="AlphaFoldDB" id="A0A0C9VIW9"/>
<accession>A0A0C9VIW9</accession>
<feature type="compositionally biased region" description="Basic and acidic residues" evidence="1">
    <location>
        <begin position="236"/>
        <end position="258"/>
    </location>
</feature>
<sequence length="280" mass="32557">MYYRATLADNSNEEFIIQDTWLDLGDWRSRFPQEDLHAVIENFTRMAALTAFITTGEKLGQSRTMFQIWFIVGYLVDFNKSIELWRDSSSTENRAKHSYTSINDIKNRKPSPLGDIESIYYILCFITTSHNGPISAKYAVDTIPTLIKGWMSKMRILVLDTTLNHFRQPRTMQIQLYYKDLHPLVNELYHILKKRYDKAYRNMGFSIEEQLDAVQACFDRVLTPTSEIASNIGDEGGDHDGGEKRDTLTKDDKSAASERKRRRLNEQGEYEITEEVAKKR</sequence>
<evidence type="ECO:0000313" key="3">
    <source>
        <dbReference type="Proteomes" id="UP000054279"/>
    </source>
</evidence>
<protein>
    <submittedName>
        <fullName evidence="2">Uncharacterized protein</fullName>
    </submittedName>
</protein>
<gene>
    <name evidence="2" type="ORF">M422DRAFT_50329</name>
</gene>
<feature type="region of interest" description="Disordered" evidence="1">
    <location>
        <begin position="228"/>
        <end position="267"/>
    </location>
</feature>
<evidence type="ECO:0000256" key="1">
    <source>
        <dbReference type="SAM" id="MobiDB-lite"/>
    </source>
</evidence>
<evidence type="ECO:0000313" key="2">
    <source>
        <dbReference type="EMBL" id="KIJ37510.1"/>
    </source>
</evidence>
<dbReference type="HOGENOM" id="CLU_994569_0_0_1"/>
<proteinExistence type="predicted"/>
<reference evidence="2 3" key="1">
    <citation type="submission" date="2014-06" db="EMBL/GenBank/DDBJ databases">
        <title>Evolutionary Origins and Diversification of the Mycorrhizal Mutualists.</title>
        <authorList>
            <consortium name="DOE Joint Genome Institute"/>
            <consortium name="Mycorrhizal Genomics Consortium"/>
            <person name="Kohler A."/>
            <person name="Kuo A."/>
            <person name="Nagy L.G."/>
            <person name="Floudas D."/>
            <person name="Copeland A."/>
            <person name="Barry K.W."/>
            <person name="Cichocki N."/>
            <person name="Veneault-Fourrey C."/>
            <person name="LaButti K."/>
            <person name="Lindquist E.A."/>
            <person name="Lipzen A."/>
            <person name="Lundell T."/>
            <person name="Morin E."/>
            <person name="Murat C."/>
            <person name="Riley R."/>
            <person name="Ohm R."/>
            <person name="Sun H."/>
            <person name="Tunlid A."/>
            <person name="Henrissat B."/>
            <person name="Grigoriev I.V."/>
            <person name="Hibbett D.S."/>
            <person name="Martin F."/>
        </authorList>
    </citation>
    <scope>NUCLEOTIDE SEQUENCE [LARGE SCALE GENOMIC DNA]</scope>
    <source>
        <strain evidence="2 3">SS14</strain>
    </source>
</reference>